<feature type="region of interest" description="Disordered" evidence="1">
    <location>
        <begin position="457"/>
        <end position="528"/>
    </location>
</feature>
<feature type="region of interest" description="Disordered" evidence="1">
    <location>
        <begin position="180"/>
        <end position="243"/>
    </location>
</feature>
<keyword evidence="3" id="KW-1185">Reference proteome</keyword>
<dbReference type="AlphaFoldDB" id="A0A1C4V4V3"/>
<feature type="region of interest" description="Disordered" evidence="1">
    <location>
        <begin position="259"/>
        <end position="288"/>
    </location>
</feature>
<feature type="compositionally biased region" description="Gly residues" evidence="1">
    <location>
        <begin position="207"/>
        <end position="243"/>
    </location>
</feature>
<dbReference type="EMBL" id="FMCX01000001">
    <property type="protein sequence ID" value="SCE79023.1"/>
    <property type="molecule type" value="Genomic_DNA"/>
</dbReference>
<feature type="compositionally biased region" description="Gly residues" evidence="1">
    <location>
        <begin position="518"/>
        <end position="528"/>
    </location>
</feature>
<proteinExistence type="predicted"/>
<dbReference type="InterPro" id="IPR036689">
    <property type="entry name" value="ESAT-6-like_sf"/>
</dbReference>
<evidence type="ECO:0000256" key="1">
    <source>
        <dbReference type="SAM" id="MobiDB-lite"/>
    </source>
</evidence>
<organism evidence="2 3">
    <name type="scientific">Micromonospora mirobrigensis</name>
    <dbReference type="NCBI Taxonomy" id="262898"/>
    <lineage>
        <taxon>Bacteria</taxon>
        <taxon>Bacillati</taxon>
        <taxon>Actinomycetota</taxon>
        <taxon>Actinomycetes</taxon>
        <taxon>Micromonosporales</taxon>
        <taxon>Micromonosporaceae</taxon>
        <taxon>Micromonospora</taxon>
    </lineage>
</organism>
<evidence type="ECO:0000313" key="3">
    <source>
        <dbReference type="Proteomes" id="UP000199504"/>
    </source>
</evidence>
<feature type="compositionally biased region" description="Gly residues" evidence="1">
    <location>
        <begin position="457"/>
        <end position="498"/>
    </location>
</feature>
<accession>A0A1C4V4V3</accession>
<dbReference type="Gene3D" id="1.10.287.1060">
    <property type="entry name" value="ESAT-6-like"/>
    <property type="match status" value="1"/>
</dbReference>
<dbReference type="SUPFAM" id="SSF140453">
    <property type="entry name" value="EsxAB dimer-like"/>
    <property type="match status" value="1"/>
</dbReference>
<gene>
    <name evidence="2" type="ORF">GA0070564_101957</name>
</gene>
<dbReference type="OrthoDB" id="3390360at2"/>
<name>A0A1C4V4V3_9ACTN</name>
<evidence type="ECO:0000313" key="2">
    <source>
        <dbReference type="EMBL" id="SCE79023.1"/>
    </source>
</evidence>
<sequence>MSGKSWEEMAREVLVEGNPAEVRGAALDWEEILRNVGQVRASLTQNVGDLGRTWKGPAYDAFKGHVDGLVKQIDGMVEAVSDPGAGRVGIVPTLETAAAQIEKAQADMPIPAACVGDVLAARNGELTLGVGFFETKVRADVLGSAPVEMLGQLGDWVTGWFSDQEADARRVYQALDGGVRETAGSAPRGGIDSIGDTPPALPPPPSLGGGGGGSGVGPMPSGGLGSPGTGGISGGGVPGGVGSVPGLGSADGYGGGSGLTGVGSGTHPDLGVGGGGYPSGDLGGFDPGTVGGHVPAAGGGVGTGGGYSTGLAGAAPLPTGSAGGLGGGLGGGVGLGGGAGAGAGLSGGGGLGGGAGAGLLAGGIGRPVNPGLPPMMGGGAAGAGRGGGGRGAGGRLGAGRVGAGGMGGGMAPGMGGAAGAGGRGAGRGAGAGRGVIGGAGAGTGRGGTGAAGVGPGAAGAGAGRGGGAAGRGAGGTGARGAGGRGGMAGMGAGGGAGYGEEELPRNSWLEEDEDVWGADGGGAPGVLR</sequence>
<dbReference type="RefSeq" id="WP_091602977.1">
    <property type="nucleotide sequence ID" value="NZ_FMCX01000001.1"/>
</dbReference>
<feature type="compositionally biased region" description="Gly residues" evidence="1">
    <location>
        <begin position="271"/>
        <end position="288"/>
    </location>
</feature>
<reference evidence="3" key="1">
    <citation type="submission" date="2016-06" db="EMBL/GenBank/DDBJ databases">
        <authorList>
            <person name="Varghese N."/>
            <person name="Submissions Spin"/>
        </authorList>
    </citation>
    <scope>NUCLEOTIDE SEQUENCE [LARGE SCALE GENOMIC DNA]</scope>
    <source>
        <strain evidence="3">DSM 44830</strain>
    </source>
</reference>
<protein>
    <submittedName>
        <fullName evidence="2">Uncharacterized protein</fullName>
    </submittedName>
</protein>
<dbReference type="Proteomes" id="UP000199504">
    <property type="component" value="Unassembled WGS sequence"/>
</dbReference>
<dbReference type="STRING" id="262898.GA0070564_101957"/>